<evidence type="ECO:0000259" key="3">
    <source>
        <dbReference type="Pfam" id="PF00534"/>
    </source>
</evidence>
<evidence type="ECO:0000256" key="2">
    <source>
        <dbReference type="ARBA" id="ARBA00022679"/>
    </source>
</evidence>
<proteinExistence type="predicted"/>
<dbReference type="Pfam" id="PF13579">
    <property type="entry name" value="Glyco_trans_4_4"/>
    <property type="match status" value="1"/>
</dbReference>
<reference evidence="5" key="1">
    <citation type="submission" date="2014-02" db="EMBL/GenBank/DDBJ databases">
        <title>Expanding our view of genomic diversity in Candidatus Accumulibacter clades.</title>
        <authorList>
            <person name="Skennerton C.T."/>
            <person name="Barr J.J."/>
            <person name="Slater F.R."/>
            <person name="Bond P.L."/>
            <person name="Tyson G.W."/>
        </authorList>
    </citation>
    <scope>NUCLEOTIDE SEQUENCE [LARGE SCALE GENOMIC DNA]</scope>
</reference>
<evidence type="ECO:0000259" key="4">
    <source>
        <dbReference type="Pfam" id="PF13579"/>
    </source>
</evidence>
<dbReference type="eggNOG" id="COG0438">
    <property type="taxonomic scope" value="Bacteria"/>
</dbReference>
<evidence type="ECO:0000256" key="1">
    <source>
        <dbReference type="ARBA" id="ARBA00022676"/>
    </source>
</evidence>
<evidence type="ECO:0000313" key="6">
    <source>
        <dbReference type="Proteomes" id="UP000022141"/>
    </source>
</evidence>
<gene>
    <name evidence="5" type="primary">mshA_1</name>
    <name evidence="5" type="ORF">AW11_01565</name>
</gene>
<feature type="domain" description="Glycosyltransferase subfamily 4-like N-terminal" evidence="4">
    <location>
        <begin position="13"/>
        <end position="168"/>
    </location>
</feature>
<dbReference type="Proteomes" id="UP000022141">
    <property type="component" value="Unassembled WGS sequence"/>
</dbReference>
<dbReference type="Gene3D" id="3.40.50.2000">
    <property type="entry name" value="Glycogen Phosphorylase B"/>
    <property type="match status" value="2"/>
</dbReference>
<dbReference type="CDD" id="cd03801">
    <property type="entry name" value="GT4_PimA-like"/>
    <property type="match status" value="1"/>
</dbReference>
<name>A0A011RE45_ACCRE</name>
<dbReference type="PANTHER" id="PTHR12526">
    <property type="entry name" value="GLYCOSYLTRANSFERASE"/>
    <property type="match status" value="1"/>
</dbReference>
<evidence type="ECO:0000313" key="5">
    <source>
        <dbReference type="EMBL" id="EXI89474.1"/>
    </source>
</evidence>
<dbReference type="EC" id="2.4.1.250" evidence="5"/>
<dbReference type="GO" id="GO:0102710">
    <property type="term" value="F:D-inositol-3-phosphate glycosyltransferase activity"/>
    <property type="evidence" value="ECO:0007669"/>
    <property type="project" value="UniProtKB-EC"/>
</dbReference>
<sequence>MRALYVHHAAPFGGASRSLLELIQSFPAGAVQPRVLTRRGQFQEILAAAGVEVRGCDGVSQFDNTRYGHYRGWRSLVLLRELAYLPSTLCCLLAAKRKWGEFDLVHVNDVTLLPAIWLARRIFGCPVIVHVRSVQQPLRGWRGRLVSWVLRNNAARLIAIDETVKASLDPPLNAVVIHNGLRVAVGAPSNGAPRDSTFTVGMVGGLSRAKGCLELVEAAALCRAQGADIRFVFVGQSMRRHSPLRDFVLRQLGLSQEIEQELKAQVEALSLTDAVEFWPFTTNLDEVYRQFDVVCFPSHFDAPGRPIFEAAFYGVPSIAAVTKPMSDTIVDGVTGLAVRPREPYQLAEAILALYANPGKRVELGRNAAQLARTHFDAEINAKQVLDEYRKAVVSAVGGRL</sequence>
<dbReference type="EMBL" id="JEMY01000016">
    <property type="protein sequence ID" value="EXI89474.1"/>
    <property type="molecule type" value="Genomic_DNA"/>
</dbReference>
<dbReference type="STRING" id="1454004.AW11_01565"/>
<protein>
    <submittedName>
        <fullName evidence="5">D-inositol 3-phosphate glycosyltransferase</fullName>
        <ecNumber evidence="5">2.4.1.250</ecNumber>
    </submittedName>
</protein>
<feature type="domain" description="Glycosyl transferase family 1" evidence="3">
    <location>
        <begin position="195"/>
        <end position="369"/>
    </location>
</feature>
<dbReference type="Pfam" id="PF00534">
    <property type="entry name" value="Glycos_transf_1"/>
    <property type="match status" value="1"/>
</dbReference>
<comment type="caution">
    <text evidence="5">The sequence shown here is derived from an EMBL/GenBank/DDBJ whole genome shotgun (WGS) entry which is preliminary data.</text>
</comment>
<dbReference type="InterPro" id="IPR001296">
    <property type="entry name" value="Glyco_trans_1"/>
</dbReference>
<dbReference type="PATRIC" id="fig|1454004.3.peg.1614"/>
<dbReference type="InterPro" id="IPR028098">
    <property type="entry name" value="Glyco_trans_4-like_N"/>
</dbReference>
<keyword evidence="6" id="KW-1185">Reference proteome</keyword>
<dbReference type="PANTHER" id="PTHR12526:SF510">
    <property type="entry name" value="D-INOSITOL 3-PHOSPHATE GLYCOSYLTRANSFERASE"/>
    <property type="match status" value="1"/>
</dbReference>
<dbReference type="AlphaFoldDB" id="A0A011RE45"/>
<dbReference type="SUPFAM" id="SSF53756">
    <property type="entry name" value="UDP-Glycosyltransferase/glycogen phosphorylase"/>
    <property type="match status" value="1"/>
</dbReference>
<accession>A0A011RE45</accession>
<organism evidence="5 6">
    <name type="scientific">Accumulibacter regalis</name>
    <dbReference type="NCBI Taxonomy" id="522306"/>
    <lineage>
        <taxon>Bacteria</taxon>
        <taxon>Pseudomonadati</taxon>
        <taxon>Pseudomonadota</taxon>
        <taxon>Betaproteobacteria</taxon>
        <taxon>Candidatus Accumulibacter</taxon>
    </lineage>
</organism>
<keyword evidence="1 5" id="KW-0328">Glycosyltransferase</keyword>
<keyword evidence="2 5" id="KW-0808">Transferase</keyword>